<dbReference type="AlphaFoldDB" id="A0A557R193"/>
<reference evidence="3 4" key="1">
    <citation type="submission" date="2019-07" db="EMBL/GenBank/DDBJ databases">
        <title>The pathways for chlorine oxyanion respiration interact through the shared metabolite chlorate.</title>
        <authorList>
            <person name="Barnum T.P."/>
            <person name="Cheng Y."/>
            <person name="Hill K.A."/>
            <person name="Lucas L.N."/>
            <person name="Carlson H.K."/>
            <person name="Coates J.D."/>
        </authorList>
    </citation>
    <scope>NUCLEOTIDE SEQUENCE [LARGE SCALE GENOMIC DNA]</scope>
    <source>
        <strain evidence="3 4">SFB-3</strain>
    </source>
</reference>
<comment type="caution">
    <text evidence="3">The sequence shown here is derived from an EMBL/GenBank/DDBJ whole genome shotgun (WGS) entry which is preliminary data.</text>
</comment>
<evidence type="ECO:0000313" key="4">
    <source>
        <dbReference type="Proteomes" id="UP000319502"/>
    </source>
</evidence>
<accession>A0A557R193</accession>
<dbReference type="OrthoDB" id="8777086at2"/>
<keyword evidence="4" id="KW-1185">Reference proteome</keyword>
<feature type="region of interest" description="Disordered" evidence="1">
    <location>
        <begin position="106"/>
        <end position="127"/>
    </location>
</feature>
<dbReference type="EMBL" id="VMNK01000003">
    <property type="protein sequence ID" value="TVO58922.1"/>
    <property type="molecule type" value="Genomic_DNA"/>
</dbReference>
<proteinExistence type="predicted"/>
<organism evidence="3 4">
    <name type="scientific">Denitromonas halophila</name>
    <dbReference type="NCBI Taxonomy" id="1629404"/>
    <lineage>
        <taxon>Bacteria</taxon>
        <taxon>Pseudomonadati</taxon>
        <taxon>Pseudomonadota</taxon>
        <taxon>Betaproteobacteria</taxon>
        <taxon>Rhodocyclales</taxon>
        <taxon>Zoogloeaceae</taxon>
        <taxon>Denitromonas</taxon>
    </lineage>
</organism>
<keyword evidence="2" id="KW-0732">Signal</keyword>
<evidence type="ECO:0000256" key="1">
    <source>
        <dbReference type="SAM" id="MobiDB-lite"/>
    </source>
</evidence>
<dbReference type="Proteomes" id="UP000319502">
    <property type="component" value="Unassembled WGS sequence"/>
</dbReference>
<evidence type="ECO:0000256" key="2">
    <source>
        <dbReference type="SAM" id="SignalP"/>
    </source>
</evidence>
<evidence type="ECO:0000313" key="3">
    <source>
        <dbReference type="EMBL" id="TVO58922.1"/>
    </source>
</evidence>
<name>A0A557R193_9RHOO</name>
<protein>
    <recommendedName>
        <fullName evidence="5">UrcA family protein</fullName>
    </recommendedName>
</protein>
<dbReference type="RefSeq" id="WP_144308439.1">
    <property type="nucleotide sequence ID" value="NZ_VMNK01000003.1"/>
</dbReference>
<feature type="compositionally biased region" description="Pro residues" evidence="1">
    <location>
        <begin position="116"/>
        <end position="127"/>
    </location>
</feature>
<feature type="chain" id="PRO_5022127811" description="UrcA family protein" evidence="2">
    <location>
        <begin position="27"/>
        <end position="127"/>
    </location>
</feature>
<evidence type="ECO:0008006" key="5">
    <source>
        <dbReference type="Google" id="ProtNLM"/>
    </source>
</evidence>
<feature type="signal peptide" evidence="2">
    <location>
        <begin position="1"/>
        <end position="26"/>
    </location>
</feature>
<sequence length="127" mass="14160">MTRPLRLSALLFACLLSAIGAGVAHAADDTDSSQNLRAQARSIRKAAEADFAQRESGCYDRFRVNACLDDVREDRTAQMQTARKLEARANRIDRGERIKAMEARLREAEERRARPTPVPLVPLPGNQ</sequence>
<gene>
    <name evidence="3" type="ORF">FHP91_04480</name>
</gene>